<keyword evidence="2" id="KW-1185">Reference proteome</keyword>
<evidence type="ECO:0000313" key="2">
    <source>
        <dbReference type="Proteomes" id="UP000280444"/>
    </source>
</evidence>
<reference evidence="1 2" key="1">
    <citation type="submission" date="2018-11" db="EMBL/GenBank/DDBJ databases">
        <title>Genomes From Bacteria Associated with the Canine Oral Cavity: a Test Case for Automated Genome-Based Taxonomic Assignment.</title>
        <authorList>
            <person name="Coil D.A."/>
            <person name="Jospin G."/>
            <person name="Darling A.E."/>
            <person name="Wallis C."/>
            <person name="Davis I.J."/>
            <person name="Harris S."/>
            <person name="Eisen J.A."/>
            <person name="Holcombe L.J."/>
            <person name="O'Flynn C."/>
        </authorList>
    </citation>
    <scope>NUCLEOTIDE SEQUENCE [LARGE SCALE GENOMIC DNA]</scope>
    <source>
        <strain evidence="1 2">OH770</strain>
    </source>
</reference>
<protein>
    <recommendedName>
        <fullName evidence="3">DUF4259 domain-containing protein</fullName>
    </recommendedName>
</protein>
<evidence type="ECO:0000313" key="1">
    <source>
        <dbReference type="EMBL" id="RRC94438.1"/>
    </source>
</evidence>
<dbReference type="AlphaFoldDB" id="A0A3P1SB92"/>
<organism evidence="1 2">
    <name type="scientific">Schaalia canis</name>
    <dbReference type="NCBI Taxonomy" id="100469"/>
    <lineage>
        <taxon>Bacteria</taxon>
        <taxon>Bacillati</taxon>
        <taxon>Actinomycetota</taxon>
        <taxon>Actinomycetes</taxon>
        <taxon>Actinomycetales</taxon>
        <taxon>Actinomycetaceae</taxon>
        <taxon>Schaalia</taxon>
    </lineage>
</organism>
<sequence length="138" mass="15516">MLPYAGRSLPDVATLAWEALKAAAEPELGWRHLAFVVEESIPYEQEIADFNVGDVFVGNAMAALVYACEYFASEDDEDLGAVIFQVADAIESSYQFTSPQWVDEDAIDYEEVFDAIWNSASEQTLRVHAEQWRDTHFA</sequence>
<dbReference type="Proteomes" id="UP000280444">
    <property type="component" value="Unassembled WGS sequence"/>
</dbReference>
<evidence type="ECO:0008006" key="3">
    <source>
        <dbReference type="Google" id="ProtNLM"/>
    </source>
</evidence>
<gene>
    <name evidence="1" type="ORF">EII11_10245</name>
</gene>
<dbReference type="EMBL" id="RQZF01000022">
    <property type="protein sequence ID" value="RRC94438.1"/>
    <property type="molecule type" value="Genomic_DNA"/>
</dbReference>
<name>A0A3P1SB92_9ACTO</name>
<comment type="caution">
    <text evidence="1">The sequence shown here is derived from an EMBL/GenBank/DDBJ whole genome shotgun (WGS) entry which is preliminary data.</text>
</comment>
<accession>A0A3P1SB92</accession>
<proteinExistence type="predicted"/>